<dbReference type="SUPFAM" id="SSF53850">
    <property type="entry name" value="Periplasmic binding protein-like II"/>
    <property type="match status" value="1"/>
</dbReference>
<evidence type="ECO:0000256" key="3">
    <source>
        <dbReference type="ARBA" id="ARBA00010742"/>
    </source>
</evidence>
<keyword evidence="10" id="KW-1185">Reference proteome</keyword>
<evidence type="ECO:0000256" key="7">
    <source>
        <dbReference type="ARBA" id="ARBA00022729"/>
    </source>
</evidence>
<reference evidence="9 10" key="1">
    <citation type="submission" date="2020-08" db="EMBL/GenBank/DDBJ databases">
        <title>Genomic Encyclopedia of Type Strains, Phase III (KMG-III): the genomes of soil and plant-associated and newly described type strains.</title>
        <authorList>
            <person name="Whitman W."/>
        </authorList>
    </citation>
    <scope>NUCLEOTIDE SEQUENCE [LARGE SCALE GENOMIC DNA]</scope>
    <source>
        <strain evidence="9 10">CECT 8075</strain>
    </source>
</reference>
<keyword evidence="7" id="KW-0732">Signal</keyword>
<dbReference type="PANTHER" id="PTHR30024:SF47">
    <property type="entry name" value="TAURINE-BINDING PERIPLASMIC PROTEIN"/>
    <property type="match status" value="1"/>
</dbReference>
<evidence type="ECO:0000256" key="5">
    <source>
        <dbReference type="ARBA" id="ARBA00022475"/>
    </source>
</evidence>
<keyword evidence="8" id="KW-0472">Membrane</keyword>
<dbReference type="EMBL" id="JACHXU010000002">
    <property type="protein sequence ID" value="MBB3204770.1"/>
    <property type="molecule type" value="Genomic_DNA"/>
</dbReference>
<keyword evidence="5" id="KW-1003">Cell membrane</keyword>
<dbReference type="CDD" id="cd13553">
    <property type="entry name" value="PBP2_NrtA_CpmA_like"/>
    <property type="match status" value="1"/>
</dbReference>
<comment type="similarity">
    <text evidence="3">Belongs to the bacterial solute-binding protein SsuA/TauA family.</text>
</comment>
<evidence type="ECO:0000256" key="6">
    <source>
        <dbReference type="ARBA" id="ARBA00022519"/>
    </source>
</evidence>
<proteinExistence type="inferred from homology"/>
<dbReference type="Pfam" id="PF13379">
    <property type="entry name" value="NMT1_2"/>
    <property type="match status" value="1"/>
</dbReference>
<dbReference type="InterPro" id="IPR044527">
    <property type="entry name" value="NrtA/CpmA_ABC-bd_dom"/>
</dbReference>
<keyword evidence="4" id="KW-0813">Transport</keyword>
<dbReference type="Proteomes" id="UP000536179">
    <property type="component" value="Unassembled WGS sequence"/>
</dbReference>
<keyword evidence="6" id="KW-0997">Cell inner membrane</keyword>
<name>A0A7W5DUU2_9BACT</name>
<dbReference type="AlphaFoldDB" id="A0A7W5DUU2"/>
<protein>
    <submittedName>
        <fullName evidence="9">NitT/TauT family transport system substrate-binding protein</fullName>
    </submittedName>
</protein>
<evidence type="ECO:0000256" key="2">
    <source>
        <dbReference type="ARBA" id="ARBA00004418"/>
    </source>
</evidence>
<dbReference type="GO" id="GO:0042597">
    <property type="term" value="C:periplasmic space"/>
    <property type="evidence" value="ECO:0007669"/>
    <property type="project" value="UniProtKB-SubCell"/>
</dbReference>
<gene>
    <name evidence="9" type="ORF">FHS27_000537</name>
</gene>
<dbReference type="Gene3D" id="3.40.190.10">
    <property type="entry name" value="Periplasmic binding protein-like II"/>
    <property type="match status" value="2"/>
</dbReference>
<dbReference type="PANTHER" id="PTHR30024">
    <property type="entry name" value="ALIPHATIC SULFONATES-BINDING PROTEIN-RELATED"/>
    <property type="match status" value="1"/>
</dbReference>
<accession>A0A7W5DUU2</accession>
<comment type="subcellular location">
    <subcellularLocation>
        <location evidence="1">Endomembrane system</location>
    </subcellularLocation>
    <subcellularLocation>
        <location evidence="2">Periplasm</location>
    </subcellularLocation>
</comment>
<evidence type="ECO:0000256" key="8">
    <source>
        <dbReference type="ARBA" id="ARBA00023136"/>
    </source>
</evidence>
<organism evidence="9 10">
    <name type="scientific">Aporhodopirellula rubra</name>
    <dbReference type="NCBI Taxonomy" id="980271"/>
    <lineage>
        <taxon>Bacteria</taxon>
        <taxon>Pseudomonadati</taxon>
        <taxon>Planctomycetota</taxon>
        <taxon>Planctomycetia</taxon>
        <taxon>Pirellulales</taxon>
        <taxon>Pirellulaceae</taxon>
        <taxon>Aporhodopirellula</taxon>
    </lineage>
</organism>
<evidence type="ECO:0000313" key="9">
    <source>
        <dbReference type="EMBL" id="MBB3204770.1"/>
    </source>
</evidence>
<evidence type="ECO:0000256" key="4">
    <source>
        <dbReference type="ARBA" id="ARBA00022448"/>
    </source>
</evidence>
<dbReference type="RefSeq" id="WP_184301360.1">
    <property type="nucleotide sequence ID" value="NZ_JACHXU010000002.1"/>
</dbReference>
<evidence type="ECO:0000313" key="10">
    <source>
        <dbReference type="Proteomes" id="UP000536179"/>
    </source>
</evidence>
<comment type="caution">
    <text evidence="9">The sequence shown here is derived from an EMBL/GenBank/DDBJ whole genome shotgun (WGS) entry which is preliminary data.</text>
</comment>
<evidence type="ECO:0000256" key="1">
    <source>
        <dbReference type="ARBA" id="ARBA00004308"/>
    </source>
</evidence>
<sequence length="415" mass="46250">MSAKRGIPRQPQHLSYTEATMAHLGKLLIALATVSLLHAHFNLRLFDGVQSGSQADGSDVRKSLRVGHLPVTCHLTCPVTSWVSKHSEDHSEFVSWRYTSWPAMTEDIDAGNLDAAFILAPLAMVMQRQGTPVKIVHLGHRDGTAIVVKEDSPYKTFEDLRGKRIAIPHRYSNQRILIEKLKDEFHFSNAEITLIDYPPPEMPAGLKSGQFEAYIVGEPFAAKAEVDGFGRVLYFTKDIWPNFISCVLVVTERLIDRDPEIVRELVQGISASGKWIDEGDDRLMAGLAAEGDASSKDADATIVPDGFGRSPRMQAALIASRQEYYNQDPELLKFVLTRPLDRVSYSSLDLAEQDFAEIQDYAERLGFFSFRPVTKDDPFGFDDYCDPSFEKSGTWDLPVGDLPVSDLPVGDEAQD</sequence>
<dbReference type="GO" id="GO:0012505">
    <property type="term" value="C:endomembrane system"/>
    <property type="evidence" value="ECO:0007669"/>
    <property type="project" value="UniProtKB-SubCell"/>
</dbReference>